<reference evidence="1" key="1">
    <citation type="journal article" date="2023" name="Nat. Commun.">
        <title>Diploid and tetraploid genomes of Acorus and the evolution of monocots.</title>
        <authorList>
            <person name="Ma L."/>
            <person name="Liu K.W."/>
            <person name="Li Z."/>
            <person name="Hsiao Y.Y."/>
            <person name="Qi Y."/>
            <person name="Fu T."/>
            <person name="Tang G.D."/>
            <person name="Zhang D."/>
            <person name="Sun W.H."/>
            <person name="Liu D.K."/>
            <person name="Li Y."/>
            <person name="Chen G.Z."/>
            <person name="Liu X.D."/>
            <person name="Liao X.Y."/>
            <person name="Jiang Y.T."/>
            <person name="Yu X."/>
            <person name="Hao Y."/>
            <person name="Huang J."/>
            <person name="Zhao X.W."/>
            <person name="Ke S."/>
            <person name="Chen Y.Y."/>
            <person name="Wu W.L."/>
            <person name="Hsu J.L."/>
            <person name="Lin Y.F."/>
            <person name="Huang M.D."/>
            <person name="Li C.Y."/>
            <person name="Huang L."/>
            <person name="Wang Z.W."/>
            <person name="Zhao X."/>
            <person name="Zhong W.Y."/>
            <person name="Peng D.H."/>
            <person name="Ahmad S."/>
            <person name="Lan S."/>
            <person name="Zhang J.S."/>
            <person name="Tsai W.C."/>
            <person name="Van de Peer Y."/>
            <person name="Liu Z.J."/>
        </authorList>
    </citation>
    <scope>NUCLEOTIDE SEQUENCE</scope>
    <source>
        <strain evidence="1">CP</strain>
    </source>
</reference>
<proteinExistence type="predicted"/>
<sequence length="61" mass="6869">MKIGCQVSWRVKVRGIKTFVMDSPVQLECKPTQFGQASFDSPSDEDEDVGLPEDLTFFITN</sequence>
<keyword evidence="2" id="KW-1185">Reference proteome</keyword>
<dbReference type="Proteomes" id="UP001180020">
    <property type="component" value="Unassembled WGS sequence"/>
</dbReference>
<evidence type="ECO:0000313" key="1">
    <source>
        <dbReference type="EMBL" id="KAK1312733.1"/>
    </source>
</evidence>
<gene>
    <name evidence="1" type="ORF">QJS10_CPA07g00591</name>
</gene>
<dbReference type="AlphaFoldDB" id="A0AAV9EGD9"/>
<comment type="caution">
    <text evidence="1">The sequence shown here is derived from an EMBL/GenBank/DDBJ whole genome shotgun (WGS) entry which is preliminary data.</text>
</comment>
<organism evidence="1 2">
    <name type="scientific">Acorus calamus</name>
    <name type="common">Sweet flag</name>
    <dbReference type="NCBI Taxonomy" id="4465"/>
    <lineage>
        <taxon>Eukaryota</taxon>
        <taxon>Viridiplantae</taxon>
        <taxon>Streptophyta</taxon>
        <taxon>Embryophyta</taxon>
        <taxon>Tracheophyta</taxon>
        <taxon>Spermatophyta</taxon>
        <taxon>Magnoliopsida</taxon>
        <taxon>Liliopsida</taxon>
        <taxon>Acoraceae</taxon>
        <taxon>Acorus</taxon>
    </lineage>
</organism>
<name>A0AAV9EGD9_ACOCL</name>
<reference evidence="1" key="2">
    <citation type="submission" date="2023-06" db="EMBL/GenBank/DDBJ databases">
        <authorList>
            <person name="Ma L."/>
            <person name="Liu K.-W."/>
            <person name="Li Z."/>
            <person name="Hsiao Y.-Y."/>
            <person name="Qi Y."/>
            <person name="Fu T."/>
            <person name="Tang G."/>
            <person name="Zhang D."/>
            <person name="Sun W.-H."/>
            <person name="Liu D.-K."/>
            <person name="Li Y."/>
            <person name="Chen G.-Z."/>
            <person name="Liu X.-D."/>
            <person name="Liao X.-Y."/>
            <person name="Jiang Y.-T."/>
            <person name="Yu X."/>
            <person name="Hao Y."/>
            <person name="Huang J."/>
            <person name="Zhao X.-W."/>
            <person name="Ke S."/>
            <person name="Chen Y.-Y."/>
            <person name="Wu W.-L."/>
            <person name="Hsu J.-L."/>
            <person name="Lin Y.-F."/>
            <person name="Huang M.-D."/>
            <person name="Li C.-Y."/>
            <person name="Huang L."/>
            <person name="Wang Z.-W."/>
            <person name="Zhao X."/>
            <person name="Zhong W.-Y."/>
            <person name="Peng D.-H."/>
            <person name="Ahmad S."/>
            <person name="Lan S."/>
            <person name="Zhang J.-S."/>
            <person name="Tsai W.-C."/>
            <person name="Van De Peer Y."/>
            <person name="Liu Z.-J."/>
        </authorList>
    </citation>
    <scope>NUCLEOTIDE SEQUENCE</scope>
    <source>
        <strain evidence="1">CP</strain>
        <tissue evidence="1">Leaves</tissue>
    </source>
</reference>
<dbReference type="EMBL" id="JAUJYO010000007">
    <property type="protein sequence ID" value="KAK1312733.1"/>
    <property type="molecule type" value="Genomic_DNA"/>
</dbReference>
<accession>A0AAV9EGD9</accession>
<evidence type="ECO:0000313" key="2">
    <source>
        <dbReference type="Proteomes" id="UP001180020"/>
    </source>
</evidence>
<protein>
    <submittedName>
        <fullName evidence="1">Uncharacterized protein</fullName>
    </submittedName>
</protein>